<evidence type="ECO:0000256" key="3">
    <source>
        <dbReference type="ARBA" id="ARBA00022692"/>
    </source>
</evidence>
<accession>A0A1B6E1Y5</accession>
<evidence type="ECO:0000313" key="8">
    <source>
        <dbReference type="EMBL" id="JAS31911.1"/>
    </source>
</evidence>
<evidence type="ECO:0000256" key="2">
    <source>
        <dbReference type="ARBA" id="ARBA00022448"/>
    </source>
</evidence>
<gene>
    <name evidence="8" type="ORF">g.5205</name>
</gene>
<dbReference type="PROSITE" id="PS50850">
    <property type="entry name" value="MFS"/>
    <property type="match status" value="1"/>
</dbReference>
<dbReference type="InterPro" id="IPR005828">
    <property type="entry name" value="MFS_sugar_transport-like"/>
</dbReference>
<dbReference type="GO" id="GO:0022857">
    <property type="term" value="F:transmembrane transporter activity"/>
    <property type="evidence" value="ECO:0007669"/>
    <property type="project" value="InterPro"/>
</dbReference>
<keyword evidence="4 6" id="KW-1133">Transmembrane helix</keyword>
<protein>
    <recommendedName>
        <fullName evidence="7">Major facilitator superfamily (MFS) profile domain-containing protein</fullName>
    </recommendedName>
</protein>
<evidence type="ECO:0000256" key="1">
    <source>
        <dbReference type="ARBA" id="ARBA00004141"/>
    </source>
</evidence>
<dbReference type="Gene3D" id="1.20.1250.20">
    <property type="entry name" value="MFS general substrate transporter like domains"/>
    <property type="match status" value="1"/>
</dbReference>
<sequence length="132" mass="15072">MQNFPWTVVSEILPSSIKAKTSAIGASLAFFWAFLSTISFPDFVEALGADVTFWIYSCFSFAAMAFIHIYIPETKNLTLNEIQNVIKNIKEENNDTEKVQQDFISQFTISFLKRKYENSDCIDGVYRGSEKL</sequence>
<evidence type="ECO:0000256" key="4">
    <source>
        <dbReference type="ARBA" id="ARBA00022989"/>
    </source>
</evidence>
<keyword evidence="5 6" id="KW-0472">Membrane</keyword>
<comment type="subcellular location">
    <subcellularLocation>
        <location evidence="1">Membrane</location>
        <topology evidence="1">Multi-pass membrane protein</topology>
    </subcellularLocation>
</comment>
<dbReference type="InterPro" id="IPR020846">
    <property type="entry name" value="MFS_dom"/>
</dbReference>
<proteinExistence type="predicted"/>
<feature type="domain" description="Major facilitator superfamily (MFS) profile" evidence="7">
    <location>
        <begin position="1"/>
        <end position="75"/>
    </location>
</feature>
<reference evidence="8" key="1">
    <citation type="submission" date="2015-12" db="EMBL/GenBank/DDBJ databases">
        <title>De novo transcriptome assembly of four potential Pierce s Disease insect vectors from Arizona vineyards.</title>
        <authorList>
            <person name="Tassone E.E."/>
        </authorList>
    </citation>
    <scope>NUCLEOTIDE SEQUENCE</scope>
</reference>
<evidence type="ECO:0000256" key="5">
    <source>
        <dbReference type="ARBA" id="ARBA00023136"/>
    </source>
</evidence>
<feature type="transmembrane region" description="Helical" evidence="6">
    <location>
        <begin position="21"/>
        <end position="41"/>
    </location>
</feature>
<keyword evidence="2" id="KW-0813">Transport</keyword>
<feature type="transmembrane region" description="Helical" evidence="6">
    <location>
        <begin position="53"/>
        <end position="71"/>
    </location>
</feature>
<dbReference type="EMBL" id="GEDC01005387">
    <property type="protein sequence ID" value="JAS31911.1"/>
    <property type="molecule type" value="Transcribed_RNA"/>
</dbReference>
<dbReference type="InterPro" id="IPR050814">
    <property type="entry name" value="Myo-inositol_Transporter"/>
</dbReference>
<evidence type="ECO:0000259" key="7">
    <source>
        <dbReference type="PROSITE" id="PS50850"/>
    </source>
</evidence>
<dbReference type="InterPro" id="IPR036259">
    <property type="entry name" value="MFS_trans_sf"/>
</dbReference>
<keyword evidence="3 6" id="KW-0812">Transmembrane</keyword>
<dbReference type="AlphaFoldDB" id="A0A1B6E1Y5"/>
<dbReference type="PANTHER" id="PTHR48020:SF12">
    <property type="entry name" value="PROTON MYO-INOSITOL COTRANSPORTER"/>
    <property type="match status" value="1"/>
</dbReference>
<name>A0A1B6E1Y5_9HEMI</name>
<dbReference type="PANTHER" id="PTHR48020">
    <property type="entry name" value="PROTON MYO-INOSITOL COTRANSPORTER"/>
    <property type="match status" value="1"/>
</dbReference>
<evidence type="ECO:0000256" key="6">
    <source>
        <dbReference type="SAM" id="Phobius"/>
    </source>
</evidence>
<dbReference type="Pfam" id="PF00083">
    <property type="entry name" value="Sugar_tr"/>
    <property type="match status" value="1"/>
</dbReference>
<dbReference type="SUPFAM" id="SSF103473">
    <property type="entry name" value="MFS general substrate transporter"/>
    <property type="match status" value="1"/>
</dbReference>
<dbReference type="GO" id="GO:0016020">
    <property type="term" value="C:membrane"/>
    <property type="evidence" value="ECO:0007669"/>
    <property type="project" value="UniProtKB-SubCell"/>
</dbReference>
<organism evidence="8">
    <name type="scientific">Clastoptera arizonana</name>
    <name type="common">Arizona spittle bug</name>
    <dbReference type="NCBI Taxonomy" id="38151"/>
    <lineage>
        <taxon>Eukaryota</taxon>
        <taxon>Metazoa</taxon>
        <taxon>Ecdysozoa</taxon>
        <taxon>Arthropoda</taxon>
        <taxon>Hexapoda</taxon>
        <taxon>Insecta</taxon>
        <taxon>Pterygota</taxon>
        <taxon>Neoptera</taxon>
        <taxon>Paraneoptera</taxon>
        <taxon>Hemiptera</taxon>
        <taxon>Auchenorrhyncha</taxon>
        <taxon>Cercopoidea</taxon>
        <taxon>Clastopteridae</taxon>
        <taxon>Clastoptera</taxon>
    </lineage>
</organism>